<dbReference type="Proteomes" id="UP000027583">
    <property type="component" value="Unassembled WGS sequence"/>
</dbReference>
<name>A0A060QJ65_9PROT</name>
<accession>A0A060QJ65</accession>
<proteinExistence type="predicted"/>
<dbReference type="EMBL" id="CBLX010000027">
    <property type="protein sequence ID" value="CDG41184.1"/>
    <property type="molecule type" value="Genomic_DNA"/>
</dbReference>
<organism evidence="1 2">
    <name type="scientific">Asaia bogorensis</name>
    <dbReference type="NCBI Taxonomy" id="91915"/>
    <lineage>
        <taxon>Bacteria</taxon>
        <taxon>Pseudomonadati</taxon>
        <taxon>Pseudomonadota</taxon>
        <taxon>Alphaproteobacteria</taxon>
        <taxon>Acetobacterales</taxon>
        <taxon>Acetobacteraceae</taxon>
        <taxon>Asaia</taxon>
    </lineage>
</organism>
<evidence type="ECO:0000313" key="1">
    <source>
        <dbReference type="EMBL" id="CDG41184.1"/>
    </source>
</evidence>
<protein>
    <submittedName>
        <fullName evidence="1">Uncharacterized protein</fullName>
    </submittedName>
</protein>
<dbReference type="AlphaFoldDB" id="A0A060QJ65"/>
<reference evidence="1 2" key="2">
    <citation type="journal article" date="2014" name="PLoS ONE">
        <title>Evolution of mitochondria reconstructed from the energy metabolism of living bacteria.</title>
        <authorList>
            <person name="Degli Esposti M."/>
            <person name="Chouaia B."/>
            <person name="Comandatore F."/>
            <person name="Crotti E."/>
            <person name="Sassera D."/>
            <person name="Lievens P.M."/>
            <person name="Daffonchio D."/>
            <person name="Bandi C."/>
        </authorList>
    </citation>
    <scope>NUCLEOTIDE SEQUENCE [LARGE SCALE GENOMIC DNA]</scope>
    <source>
        <strain evidence="1 2">SF2.1</strain>
    </source>
</reference>
<comment type="caution">
    <text evidence="1">The sequence shown here is derived from an EMBL/GenBank/DDBJ whole genome shotgun (WGS) entry which is preliminary data.</text>
</comment>
<sequence>MGINNKARRTAIIGYLAGKDAALISDRSSTNDALIDSRKATAVIGCAACDDAFATSQDDPP</sequence>
<gene>
    <name evidence="1" type="ORF">ASAP_3139</name>
</gene>
<evidence type="ECO:0000313" key="2">
    <source>
        <dbReference type="Proteomes" id="UP000027583"/>
    </source>
</evidence>
<reference evidence="1 2" key="1">
    <citation type="journal article" date="2014" name="Genome Biol. Evol.">
        <title>Acetic acid bacteria genomes reveal functional traits for adaptation to life in insect guts.</title>
        <authorList>
            <person name="Chouaia B."/>
            <person name="Gaiarsa S."/>
            <person name="Crotti E."/>
            <person name="Comandatore F."/>
            <person name="Degli Esposti M."/>
            <person name="Ricci I."/>
            <person name="Alma A."/>
            <person name="Favia G."/>
            <person name="Bandi C."/>
            <person name="Daffonchio D."/>
        </authorList>
    </citation>
    <scope>NUCLEOTIDE SEQUENCE [LARGE SCALE GENOMIC DNA]</scope>
    <source>
        <strain evidence="1 2">SF2.1</strain>
    </source>
</reference>